<comment type="caution">
    <text evidence="1">The sequence shown here is derived from an EMBL/GenBank/DDBJ whole genome shotgun (WGS) entry which is preliminary data.</text>
</comment>
<dbReference type="Proteomes" id="UP001231649">
    <property type="component" value="Chromosome 5"/>
</dbReference>
<organism evidence="1 2">
    <name type="scientific">Mythimna loreyi</name>
    <dbReference type="NCBI Taxonomy" id="667449"/>
    <lineage>
        <taxon>Eukaryota</taxon>
        <taxon>Metazoa</taxon>
        <taxon>Ecdysozoa</taxon>
        <taxon>Arthropoda</taxon>
        <taxon>Hexapoda</taxon>
        <taxon>Insecta</taxon>
        <taxon>Pterygota</taxon>
        <taxon>Neoptera</taxon>
        <taxon>Endopterygota</taxon>
        <taxon>Lepidoptera</taxon>
        <taxon>Glossata</taxon>
        <taxon>Ditrysia</taxon>
        <taxon>Noctuoidea</taxon>
        <taxon>Noctuidae</taxon>
        <taxon>Noctuinae</taxon>
        <taxon>Hadenini</taxon>
        <taxon>Mythimna</taxon>
    </lineage>
</organism>
<evidence type="ECO:0000313" key="1">
    <source>
        <dbReference type="EMBL" id="KAJ8734434.1"/>
    </source>
</evidence>
<evidence type="ECO:0000313" key="2">
    <source>
        <dbReference type="Proteomes" id="UP001231649"/>
    </source>
</evidence>
<keyword evidence="2" id="KW-1185">Reference proteome</keyword>
<protein>
    <submittedName>
        <fullName evidence="1">Uncharacterized protein</fullName>
    </submittedName>
</protein>
<name>A0ACC2R655_9NEOP</name>
<gene>
    <name evidence="1" type="ORF">PYW08_013684</name>
</gene>
<dbReference type="EMBL" id="CM056781">
    <property type="protein sequence ID" value="KAJ8734434.1"/>
    <property type="molecule type" value="Genomic_DNA"/>
</dbReference>
<reference evidence="1" key="1">
    <citation type="submission" date="2023-03" db="EMBL/GenBank/DDBJ databases">
        <title>Chromosome-level genomes of two armyworms, Mythimna separata and Mythimna loreyi, provide insights into the biosynthesis and reception of sex pheromones.</title>
        <authorList>
            <person name="Zhao H."/>
        </authorList>
    </citation>
    <scope>NUCLEOTIDE SEQUENCE</scope>
    <source>
        <strain evidence="1">BeijingLab</strain>
    </source>
</reference>
<proteinExistence type="predicted"/>
<sequence>MLLSNPSARPDQDRRTLTQLGDSLLSRGLLYSAQFCYVSAGVPLARHPLAPLMARVGAPPRLALLLADSRATTLQQLAHNKALFATEVYEYAMSLNQEDFVITELQPYKFVLACRLLDVGLYERALAYTEACARAVTRAPQLYSSALVSNLAELADRLKYHDPSLQEDPPLVDEADSSEPSPRHHQQWLADVKQVAHMLTAESASQQTTPQHNNYEQPPHNYEQPQHNYEQPQHAYEQPQQQYGWADQQNQQYQQAMPTYPEPAAEEASEYAQQYYPPPQAPPDDAPPQPSYDEWPRADDAPANYWQPEPAQGYSEGAGDADAAPTITMPGSNKPRAPYYQDYDDQPSDQQNERDTDSPKASSKKQEGKSKQEGKQARAAGAGGGWLGGILTKLSLRPPNQMILPDDKNPSIVWDAEHKRWRNLDGDSDDSEPPPPPPPRSAPAPHAQSTSPPLPSASGAPPALGAPPVPGAPVSNIFKMQKGRHIKKSYVDVFNPSGAPTRALPPASDVLGPSAPLTAPTNYFVPAPVPQSGIYDPSKLEGDADPSERSGI</sequence>
<accession>A0ACC2R655</accession>